<protein>
    <submittedName>
        <fullName evidence="2">Divergent AAA domain protein</fullName>
    </submittedName>
</protein>
<sequence length="665" mass="76133">MLQINDLTDLQTLTESVELECKLAQGKDGRGKLPDDFWPTYSAMANCRGGCVILGIKEKKGKFSVAGIQDISVVRKQLFDILSNKNKININLLTDKHISESIIEGKNILVINIPPARREQKPIYLNNQPMTESWLRAHDGDHRCTEEQVRRMMAEQVEESRDNRILQNFDMNDISQESLQAYRQLLSTSSPTHPALELDNFNFLRSIGGWRKDRQTGNEGMTLAGILMFGTWESIQDAAPNYFVDYQERPEAKTERRWIDRLCPDGTWSGNVFDFYRRTYRKLIADLKIPFELKDGIRQDDTQIHTALREALVNTLVHADYTGRLSIMVVKRPDLFGFRNPGMMRIPPEQAIRGYESDCRNRLIHQMFLMIGAGERSGSGIPKIFSGWRWANWRVPRLYEKAEPEQTLLELSIGNLVSEKTAALLYRIFGEQVNKLNELERGIVITTAVEGWIDHERACQLTTQHSREVTLTLPRLVCNGFLIAHGEKRNKSYTLPGHDLPSPEELFTLNPLSSLTSKTAEFITDKGEMITDNDSLITDNNDVTTSDSHKRDHVGRFITDKLPAAYIDDFNFLSSSLQRQLIDTASPAREKRRLPNDIMDKIILSLCQGHFMPLSVIAMLTKRTPQNIREKQLIPLVKQGKLRLAFPHVRRHKKQGYMTVQTPTT</sequence>
<gene>
    <name evidence="2" type="ordered locus">NT01EI_0351</name>
</gene>
<dbReference type="InterPro" id="IPR038461">
    <property type="entry name" value="Schlafen_AlbA_2_dom_sf"/>
</dbReference>
<dbReference type="PANTHER" id="PTHR30595:SF6">
    <property type="entry name" value="SCHLAFEN ALBA-2 DOMAIN-CONTAINING PROTEIN"/>
    <property type="match status" value="1"/>
</dbReference>
<dbReference type="HOGENOM" id="CLU_024970_0_0_6"/>
<dbReference type="Proteomes" id="UP000001485">
    <property type="component" value="Chromosome"/>
</dbReference>
<reference evidence="3" key="1">
    <citation type="submission" date="2009-03" db="EMBL/GenBank/DDBJ databases">
        <title>Complete genome sequence of Edwardsiella ictaluri 93-146.</title>
        <authorList>
            <person name="Williams M.L."/>
            <person name="Gillaspy A.F."/>
            <person name="Dyer D.W."/>
            <person name="Thune R.L."/>
            <person name="Waldbieser G.C."/>
            <person name="Schuster S.C."/>
            <person name="Gipson J."/>
            <person name="Zaitshik J."/>
            <person name="Landry C."/>
            <person name="Lawrence M.L."/>
        </authorList>
    </citation>
    <scope>NUCLEOTIDE SEQUENCE [LARGE SCALE GENOMIC DNA]</scope>
    <source>
        <strain evidence="3">93-146</strain>
    </source>
</reference>
<dbReference type="Pfam" id="PF04326">
    <property type="entry name" value="SLFN_AlbA_2"/>
    <property type="match status" value="1"/>
</dbReference>
<evidence type="ECO:0000259" key="1">
    <source>
        <dbReference type="Pfam" id="PF04326"/>
    </source>
</evidence>
<evidence type="ECO:0000313" key="3">
    <source>
        <dbReference type="Proteomes" id="UP000001485"/>
    </source>
</evidence>
<feature type="domain" description="Schlafen AlbA-2" evidence="1">
    <location>
        <begin position="15"/>
        <end position="143"/>
    </location>
</feature>
<dbReference type="InterPro" id="IPR007421">
    <property type="entry name" value="Schlafen_AlbA_2_dom"/>
</dbReference>
<dbReference type="OrthoDB" id="9768354at2"/>
<dbReference type="EMBL" id="CP001600">
    <property type="protein sequence ID" value="ACR67593.1"/>
    <property type="molecule type" value="Genomic_DNA"/>
</dbReference>
<proteinExistence type="predicted"/>
<dbReference type="KEGG" id="eic:NT01EI_0351"/>
<dbReference type="PANTHER" id="PTHR30595">
    <property type="entry name" value="GLPR-RELATED TRANSCRIPTIONAL REPRESSOR"/>
    <property type="match status" value="1"/>
</dbReference>
<dbReference type="Gene3D" id="3.30.950.30">
    <property type="entry name" value="Schlafen, AAA domain"/>
    <property type="match status" value="1"/>
</dbReference>
<dbReference type="AlphaFoldDB" id="C5BDH7"/>
<dbReference type="GeneID" id="69537441"/>
<dbReference type="PATRIC" id="fig|634503.3.peg.316"/>
<organism evidence="2 3">
    <name type="scientific">Edwardsiella ictaluri (strain 93-146)</name>
    <dbReference type="NCBI Taxonomy" id="634503"/>
    <lineage>
        <taxon>Bacteria</taxon>
        <taxon>Pseudomonadati</taxon>
        <taxon>Pseudomonadota</taxon>
        <taxon>Gammaproteobacteria</taxon>
        <taxon>Enterobacterales</taxon>
        <taxon>Hafniaceae</taxon>
        <taxon>Edwardsiella</taxon>
    </lineage>
</organism>
<evidence type="ECO:0000313" key="2">
    <source>
        <dbReference type="EMBL" id="ACR67593.1"/>
    </source>
</evidence>
<accession>C5BDH7</accession>
<dbReference type="Gene3D" id="3.30.565.60">
    <property type="match status" value="1"/>
</dbReference>
<dbReference type="RefSeq" id="WP_015869799.1">
    <property type="nucleotide sequence ID" value="NC_012779.2"/>
</dbReference>
<reference evidence="2 3" key="2">
    <citation type="journal article" date="2012" name="J. Bacteriol.">
        <title>Genome Sequence of Edwardsiella ictaluri 93-146, a Strain Associated with a Natural Channel Catfish Outbreak of Enteric Septicemia of Catfish.</title>
        <authorList>
            <person name="Williams M.L."/>
            <person name="Gillaspy A.F."/>
            <person name="Dyer D.W."/>
            <person name="Thune R.L."/>
            <person name="Waldbieser G.C."/>
            <person name="Schuster S.C."/>
            <person name="Gipson J."/>
            <person name="Zaitshik J."/>
            <person name="Landry C."/>
            <person name="Banes M.M."/>
            <person name="Lawrence M.L."/>
        </authorList>
    </citation>
    <scope>NUCLEOTIDE SEQUENCE [LARGE SCALE GENOMIC DNA]</scope>
    <source>
        <strain evidence="2 3">93-146</strain>
    </source>
</reference>
<dbReference type="InterPro" id="IPR038475">
    <property type="entry name" value="RecG_C_sf"/>
</dbReference>
<name>C5BDH7_EDWI9</name>